<keyword evidence="6" id="KW-1185">Reference proteome</keyword>
<dbReference type="SUPFAM" id="SSF49764">
    <property type="entry name" value="HSP20-like chaperones"/>
    <property type="match status" value="1"/>
</dbReference>
<proteinExistence type="inferred from homology"/>
<evidence type="ECO:0000256" key="3">
    <source>
        <dbReference type="SAM" id="MobiDB-lite"/>
    </source>
</evidence>
<dbReference type="InterPro" id="IPR031107">
    <property type="entry name" value="Small_HSP"/>
</dbReference>
<feature type="region of interest" description="Disordered" evidence="3">
    <location>
        <begin position="140"/>
        <end position="166"/>
    </location>
</feature>
<dbReference type="eggNOG" id="COG0071">
    <property type="taxonomic scope" value="Bacteria"/>
</dbReference>
<evidence type="ECO:0000313" key="6">
    <source>
        <dbReference type="Proteomes" id="UP000002247"/>
    </source>
</evidence>
<dbReference type="HOGENOM" id="CLU_046737_12_4_11"/>
<dbReference type="PANTHER" id="PTHR11527">
    <property type="entry name" value="HEAT-SHOCK PROTEIN 20 FAMILY MEMBER"/>
    <property type="match status" value="1"/>
</dbReference>
<dbReference type="AlphaFoldDB" id="D6ZC92"/>
<reference evidence="5 6" key="1">
    <citation type="journal article" date="2010" name="Stand. Genomic Sci.">
        <title>Complete genome sequence of Segniliparus rotundus type strain (CDC 1076).</title>
        <authorList>
            <person name="Sikorski J."/>
            <person name="Lapidus A."/>
            <person name="Copeland A."/>
            <person name="Misra M."/>
            <person name="Glavina Del Rio T."/>
            <person name="Nolan M."/>
            <person name="Lucas S."/>
            <person name="Chen F."/>
            <person name="Tice H."/>
            <person name="Cheng J.F."/>
            <person name="Jando M."/>
            <person name="Schneider S."/>
            <person name="Bruce D."/>
            <person name="Goodwin L."/>
            <person name="Pitluck S."/>
            <person name="Liolios K."/>
            <person name="Mikhailova N."/>
            <person name="Pati A."/>
            <person name="Ivanova N."/>
            <person name="Mavromatis K."/>
            <person name="Chen A."/>
            <person name="Palaniappan K."/>
            <person name="Chertkov O."/>
            <person name="Land M."/>
            <person name="Hauser L."/>
            <person name="Chang Y.J."/>
            <person name="Jeffries C.D."/>
            <person name="Brettin T."/>
            <person name="Detter J.C."/>
            <person name="Han C."/>
            <person name="Rohde M."/>
            <person name="Goker M."/>
            <person name="Bristow J."/>
            <person name="Eisen J.A."/>
            <person name="Markowitz V."/>
            <person name="Hugenholtz P."/>
            <person name="Kyrpides N.C."/>
            <person name="Klenk H.P."/>
        </authorList>
    </citation>
    <scope>NUCLEOTIDE SEQUENCE [LARGE SCALE GENOMIC DNA]</scope>
    <source>
        <strain evidence="6">ATCC BAA-972 / CDC 1076 / CIP 108378 / DSM 44985 / JCM 13578</strain>
    </source>
</reference>
<dbReference type="Proteomes" id="UP000002247">
    <property type="component" value="Chromosome"/>
</dbReference>
<dbReference type="InterPro" id="IPR002068">
    <property type="entry name" value="A-crystallin/Hsp20_dom"/>
</dbReference>
<gene>
    <name evidence="5" type="ordered locus">Srot_2627</name>
</gene>
<comment type="similarity">
    <text evidence="1 2">Belongs to the small heat shock protein (HSP20) family.</text>
</comment>
<evidence type="ECO:0000313" key="5">
    <source>
        <dbReference type="EMBL" id="ADG99061.1"/>
    </source>
</evidence>
<dbReference type="PROSITE" id="PS01031">
    <property type="entry name" value="SHSP"/>
    <property type="match status" value="1"/>
</dbReference>
<accession>D6ZC92</accession>
<protein>
    <submittedName>
        <fullName evidence="5">Heat shock protein Hsp20</fullName>
    </submittedName>
</protein>
<dbReference type="STRING" id="640132.Srot_2627"/>
<dbReference type="OrthoDB" id="3855217at2"/>
<dbReference type="RefSeq" id="WP_013139510.1">
    <property type="nucleotide sequence ID" value="NC_014168.1"/>
</dbReference>
<evidence type="ECO:0000256" key="2">
    <source>
        <dbReference type="RuleBase" id="RU003616"/>
    </source>
</evidence>
<dbReference type="CDD" id="cd06464">
    <property type="entry name" value="ACD_sHsps-like"/>
    <property type="match status" value="1"/>
</dbReference>
<dbReference type="InterPro" id="IPR008978">
    <property type="entry name" value="HSP20-like_chaperone"/>
</dbReference>
<dbReference type="Pfam" id="PF00011">
    <property type="entry name" value="HSP20"/>
    <property type="match status" value="1"/>
</dbReference>
<keyword evidence="5" id="KW-0346">Stress response</keyword>
<evidence type="ECO:0000259" key="4">
    <source>
        <dbReference type="PROSITE" id="PS01031"/>
    </source>
</evidence>
<sequence length="166" mass="18399">MSNMTVWTRRNPFAEFDALVRNAFGPTESWPTETAFTPATEIVRDGDDALVRLDLPGVDVENDVTVEVHDGQLVVRGERKSEHSEEHEGQSMREVRYGSFRRTFKLPTRSTSDDISANYDCGVLTVRVAGAHKSIEPQRISVGRQAQRAAVDGQTAPEQPAVESAE</sequence>
<dbReference type="KEGG" id="srt:Srot_2627"/>
<evidence type="ECO:0000256" key="1">
    <source>
        <dbReference type="PROSITE-ProRule" id="PRU00285"/>
    </source>
</evidence>
<dbReference type="Gene3D" id="2.60.40.790">
    <property type="match status" value="1"/>
</dbReference>
<dbReference type="EMBL" id="CP001958">
    <property type="protein sequence ID" value="ADG99061.1"/>
    <property type="molecule type" value="Genomic_DNA"/>
</dbReference>
<organism evidence="5 6">
    <name type="scientific">Segniliparus rotundus (strain ATCC BAA-972 / CDC 1076 / CIP 108378 / DSM 44985 / JCM 13578)</name>
    <dbReference type="NCBI Taxonomy" id="640132"/>
    <lineage>
        <taxon>Bacteria</taxon>
        <taxon>Bacillati</taxon>
        <taxon>Actinomycetota</taxon>
        <taxon>Actinomycetes</taxon>
        <taxon>Mycobacteriales</taxon>
        <taxon>Segniliparaceae</taxon>
        <taxon>Segniliparus</taxon>
    </lineage>
</organism>
<name>D6ZC92_SEGRD</name>
<feature type="domain" description="SHSP" evidence="4">
    <location>
        <begin position="31"/>
        <end position="145"/>
    </location>
</feature>